<dbReference type="AlphaFoldDB" id="A0A8H3F5L3"/>
<sequence length="509" mass="58174">MDIGIVGAGIAGLYAALLLRREGHKVTIFEASHRVGGRIYTHRFPSLFEDEDVYYEAGAMRIPRSSLHLRFYQFIRYLNTHVSRQKKLELIPYILEHQNNDFFVRGQKVRLSESDQIKDLDLPENFRGKSARALLAEVITPWIQMLNDDFDKGFEKILEYDEISFRQYLRLVCEWPHVVIDFVELMASQTNQYDLSFAEIIVQNLDFDTKEWTTIRGGMSRLPEAAASLLDRTNLHLNTPITGITELDDGRISLRSFGNPGDSTIFDKVILAIPPAALHNIDDRPLWPFMKQQSIRAAHFEPLYKIGLHFRTRFWEHGARPSFGGQSMTDLRIRWIVYPSNDLGGDGSGVLLLYSWMTDASRWQSIPRKQRVELALDDLQTFFADSSVNIRDQFIAAHDVMWSCENATGDAMFLPGQFSRFGHVAKLQEGNVYFAGEHLSRHHTWMAGAIDSALETVASLLGRQDMAGLGEEYIRPKEGARDEGTVNLCRSISYVIPPHNNLQYVEEAK</sequence>
<comment type="similarity">
    <text evidence="4">Belongs to the flavin monoamine oxidase family.</text>
</comment>
<protein>
    <recommendedName>
        <fullName evidence="4">Amine oxidase</fullName>
        <ecNumber evidence="4">1.4.3.-</ecNumber>
    </recommendedName>
</protein>
<dbReference type="EMBL" id="CAJPDS010000021">
    <property type="protein sequence ID" value="CAF9918063.1"/>
    <property type="molecule type" value="Genomic_DNA"/>
</dbReference>
<dbReference type="Proteomes" id="UP000664521">
    <property type="component" value="Unassembled WGS sequence"/>
</dbReference>
<dbReference type="GO" id="GO:0001716">
    <property type="term" value="F:L-amino-acid oxidase activity"/>
    <property type="evidence" value="ECO:0007669"/>
    <property type="project" value="TreeGrafter"/>
</dbReference>
<dbReference type="SUPFAM" id="SSF51905">
    <property type="entry name" value="FAD/NAD(P)-binding domain"/>
    <property type="match status" value="1"/>
</dbReference>
<dbReference type="PRINTS" id="PR00757">
    <property type="entry name" value="AMINEOXDASEF"/>
</dbReference>
<evidence type="ECO:0000256" key="1">
    <source>
        <dbReference type="ARBA" id="ARBA00001974"/>
    </source>
</evidence>
<dbReference type="Gene3D" id="3.90.660.10">
    <property type="match status" value="1"/>
</dbReference>
<feature type="binding site" evidence="3">
    <location>
        <begin position="58"/>
        <end position="61"/>
    </location>
    <ligand>
        <name>FAD</name>
        <dbReference type="ChEBI" id="CHEBI:57692"/>
    </ligand>
</feature>
<feature type="domain" description="Amine oxidase" evidence="5">
    <location>
        <begin position="10"/>
        <end position="459"/>
    </location>
</feature>
<feature type="binding site" evidence="3">
    <location>
        <position position="437"/>
    </location>
    <ligand>
        <name>FAD</name>
        <dbReference type="ChEBI" id="CHEBI:57692"/>
    </ligand>
</feature>
<comment type="caution">
    <text evidence="6">The sequence shown here is derived from an EMBL/GenBank/DDBJ whole genome shotgun (WGS) entry which is preliminary data.</text>
</comment>
<keyword evidence="4" id="KW-0285">Flavoprotein</keyword>
<evidence type="ECO:0000313" key="6">
    <source>
        <dbReference type="EMBL" id="CAF9918063.1"/>
    </source>
</evidence>
<feature type="binding site" evidence="3">
    <location>
        <begin position="30"/>
        <end position="31"/>
    </location>
    <ligand>
        <name>FAD</name>
        <dbReference type="ChEBI" id="CHEBI:57692"/>
    </ligand>
</feature>
<evidence type="ECO:0000313" key="7">
    <source>
        <dbReference type="Proteomes" id="UP000664521"/>
    </source>
</evidence>
<evidence type="ECO:0000259" key="5">
    <source>
        <dbReference type="Pfam" id="PF01593"/>
    </source>
</evidence>
<proteinExistence type="inferred from homology"/>
<dbReference type="EC" id="1.4.3.-" evidence="4"/>
<dbReference type="InterPro" id="IPR050281">
    <property type="entry name" value="Flavin_monoamine_oxidase"/>
</dbReference>
<dbReference type="OrthoDB" id="7777654at2759"/>
<name>A0A8H3F5L3_9LECA</name>
<dbReference type="InterPro" id="IPR001613">
    <property type="entry name" value="Flavin_amine_oxidase"/>
</dbReference>
<keyword evidence="2 4" id="KW-0560">Oxidoreductase</keyword>
<dbReference type="PANTHER" id="PTHR10742">
    <property type="entry name" value="FLAVIN MONOAMINE OXIDASE"/>
    <property type="match status" value="1"/>
</dbReference>
<evidence type="ECO:0000256" key="4">
    <source>
        <dbReference type="RuleBase" id="RU362067"/>
    </source>
</evidence>
<dbReference type="InterPro" id="IPR002937">
    <property type="entry name" value="Amino_oxidase"/>
</dbReference>
<dbReference type="Pfam" id="PF01593">
    <property type="entry name" value="Amino_oxidase"/>
    <property type="match status" value="1"/>
</dbReference>
<accession>A0A8H3F5L3</accession>
<dbReference type="InterPro" id="IPR036188">
    <property type="entry name" value="FAD/NAD-bd_sf"/>
</dbReference>
<keyword evidence="4" id="KW-0274">FAD</keyword>
<dbReference type="Gene3D" id="3.50.50.60">
    <property type="entry name" value="FAD/NAD(P)-binding domain"/>
    <property type="match status" value="1"/>
</dbReference>
<keyword evidence="7" id="KW-1185">Reference proteome</keyword>
<feature type="binding site" evidence="3">
    <location>
        <position position="61"/>
    </location>
    <ligand>
        <name>substrate</name>
    </ligand>
</feature>
<organism evidence="6 7">
    <name type="scientific">Heterodermia speciosa</name>
    <dbReference type="NCBI Taxonomy" id="116794"/>
    <lineage>
        <taxon>Eukaryota</taxon>
        <taxon>Fungi</taxon>
        <taxon>Dikarya</taxon>
        <taxon>Ascomycota</taxon>
        <taxon>Pezizomycotina</taxon>
        <taxon>Lecanoromycetes</taxon>
        <taxon>OSLEUM clade</taxon>
        <taxon>Lecanoromycetidae</taxon>
        <taxon>Caliciales</taxon>
        <taxon>Physciaceae</taxon>
        <taxon>Heterodermia</taxon>
    </lineage>
</organism>
<gene>
    <name evidence="6" type="ORF">HETSPECPRED_003650</name>
</gene>
<evidence type="ECO:0000256" key="2">
    <source>
        <dbReference type="ARBA" id="ARBA00023002"/>
    </source>
</evidence>
<comment type="cofactor">
    <cofactor evidence="1 4">
        <name>FAD</name>
        <dbReference type="ChEBI" id="CHEBI:57692"/>
    </cofactor>
</comment>
<dbReference type="PANTHER" id="PTHR10742:SF342">
    <property type="entry name" value="AMINE OXIDASE"/>
    <property type="match status" value="1"/>
</dbReference>
<dbReference type="GO" id="GO:0009063">
    <property type="term" value="P:amino acid catabolic process"/>
    <property type="evidence" value="ECO:0007669"/>
    <property type="project" value="TreeGrafter"/>
</dbReference>
<dbReference type="Gene3D" id="1.10.405.10">
    <property type="entry name" value="Guanine Nucleotide Dissociation Inhibitor, domain 1"/>
    <property type="match status" value="1"/>
</dbReference>
<dbReference type="SUPFAM" id="SSF54373">
    <property type="entry name" value="FAD-linked reductases, C-terminal domain"/>
    <property type="match status" value="1"/>
</dbReference>
<reference evidence="6" key="1">
    <citation type="submission" date="2021-03" db="EMBL/GenBank/DDBJ databases">
        <authorList>
            <person name="Tagirdzhanova G."/>
        </authorList>
    </citation>
    <scope>NUCLEOTIDE SEQUENCE</scope>
</reference>
<evidence type="ECO:0000256" key="3">
    <source>
        <dbReference type="PIRSR" id="PIRSR601613-1"/>
    </source>
</evidence>